<evidence type="ECO:0000313" key="3">
    <source>
        <dbReference type="Proteomes" id="UP000734854"/>
    </source>
</evidence>
<dbReference type="Proteomes" id="UP000734854">
    <property type="component" value="Unassembled WGS sequence"/>
</dbReference>
<feature type="region of interest" description="Disordered" evidence="1">
    <location>
        <begin position="1"/>
        <end position="41"/>
    </location>
</feature>
<protein>
    <submittedName>
        <fullName evidence="2">Uncharacterized protein</fullName>
    </submittedName>
</protein>
<feature type="compositionally biased region" description="Low complexity" evidence="1">
    <location>
        <begin position="11"/>
        <end position="20"/>
    </location>
</feature>
<dbReference type="PANTHER" id="PTHR34198">
    <property type="entry name" value="OS01G0175100 PROTEIN"/>
    <property type="match status" value="1"/>
</dbReference>
<comment type="caution">
    <text evidence="2">The sequence shown here is derived from an EMBL/GenBank/DDBJ whole genome shotgun (WGS) entry which is preliminary data.</text>
</comment>
<gene>
    <name evidence="2" type="ORF">ZIOFF_074934</name>
</gene>
<proteinExistence type="predicted"/>
<feature type="region of interest" description="Disordered" evidence="1">
    <location>
        <begin position="79"/>
        <end position="110"/>
    </location>
</feature>
<evidence type="ECO:0000313" key="2">
    <source>
        <dbReference type="EMBL" id="KAG6467246.1"/>
    </source>
</evidence>
<name>A0A8J5BXT0_ZINOF</name>
<reference evidence="2 3" key="1">
    <citation type="submission" date="2020-08" db="EMBL/GenBank/DDBJ databases">
        <title>Plant Genome Project.</title>
        <authorList>
            <person name="Zhang R.-G."/>
        </authorList>
    </citation>
    <scope>NUCLEOTIDE SEQUENCE [LARGE SCALE GENOMIC DNA]</scope>
    <source>
        <tissue evidence="2">Rhizome</tissue>
    </source>
</reference>
<dbReference type="AlphaFoldDB" id="A0A8J5BXT0"/>
<organism evidence="2 3">
    <name type="scientific">Zingiber officinale</name>
    <name type="common">Ginger</name>
    <name type="synonym">Amomum zingiber</name>
    <dbReference type="NCBI Taxonomy" id="94328"/>
    <lineage>
        <taxon>Eukaryota</taxon>
        <taxon>Viridiplantae</taxon>
        <taxon>Streptophyta</taxon>
        <taxon>Embryophyta</taxon>
        <taxon>Tracheophyta</taxon>
        <taxon>Spermatophyta</taxon>
        <taxon>Magnoliopsida</taxon>
        <taxon>Liliopsida</taxon>
        <taxon>Zingiberales</taxon>
        <taxon>Zingiberaceae</taxon>
        <taxon>Zingiber</taxon>
    </lineage>
</organism>
<keyword evidence="3" id="KW-1185">Reference proteome</keyword>
<sequence>METSQLLKAVLRPSSSLGDPLPSPMATNLLSPTILPPTNPRLRRPLSLAARASSPVPSSGDAKRRWWAPLFRSIFGDMPVSDEEPKIAGETADGATESSERRPRLTTEKAKMLRREMRATETFHDAMYHSAIASRLASPDQEI</sequence>
<accession>A0A8J5BXT0</accession>
<feature type="compositionally biased region" description="Basic and acidic residues" evidence="1">
    <location>
        <begin position="98"/>
        <end position="110"/>
    </location>
</feature>
<evidence type="ECO:0000256" key="1">
    <source>
        <dbReference type="SAM" id="MobiDB-lite"/>
    </source>
</evidence>
<dbReference type="PANTHER" id="PTHR34198:SF1">
    <property type="entry name" value="OS01G0104300 PROTEIN"/>
    <property type="match status" value="1"/>
</dbReference>
<dbReference type="EMBL" id="JACMSC010000070">
    <property type="protein sequence ID" value="KAG6467246.1"/>
    <property type="molecule type" value="Genomic_DNA"/>
</dbReference>